<protein>
    <submittedName>
        <fullName evidence="4">IBB domain-containing protein</fullName>
    </submittedName>
</protein>
<name>A0A0N4W4W7_HAEPC</name>
<sequence>MSHFKQCGAGAREPKDGQRRRLRFQKKDAIRLQQQIGVNDVAVAPDAILGRECGREQEPRAHVWARSLKRVPVVHKLTRASFFMPA</sequence>
<evidence type="ECO:0000256" key="1">
    <source>
        <dbReference type="SAM" id="MobiDB-lite"/>
    </source>
</evidence>
<proteinExistence type="predicted"/>
<accession>A0A0N4W4W7</accession>
<reference evidence="2 3" key="2">
    <citation type="submission" date="2018-11" db="EMBL/GenBank/DDBJ databases">
        <authorList>
            <consortium name="Pathogen Informatics"/>
        </authorList>
    </citation>
    <scope>NUCLEOTIDE SEQUENCE [LARGE SCALE GENOMIC DNA]</scope>
    <source>
        <strain evidence="2 3">MHpl1</strain>
    </source>
</reference>
<dbReference type="Proteomes" id="UP000268014">
    <property type="component" value="Unassembled WGS sequence"/>
</dbReference>
<dbReference type="WBParaSite" id="HPLM_0000495901-mRNA-1">
    <property type="protein sequence ID" value="HPLM_0000495901-mRNA-1"/>
    <property type="gene ID" value="HPLM_0000495901"/>
</dbReference>
<gene>
    <name evidence="2" type="ORF">HPLM_LOCUS4951</name>
</gene>
<dbReference type="AlphaFoldDB" id="A0A0N4W4W7"/>
<organism evidence="4">
    <name type="scientific">Haemonchus placei</name>
    <name type="common">Barber's pole worm</name>
    <dbReference type="NCBI Taxonomy" id="6290"/>
    <lineage>
        <taxon>Eukaryota</taxon>
        <taxon>Metazoa</taxon>
        <taxon>Ecdysozoa</taxon>
        <taxon>Nematoda</taxon>
        <taxon>Chromadorea</taxon>
        <taxon>Rhabditida</taxon>
        <taxon>Rhabditina</taxon>
        <taxon>Rhabditomorpha</taxon>
        <taxon>Strongyloidea</taxon>
        <taxon>Trichostrongylidae</taxon>
        <taxon>Haemonchus</taxon>
    </lineage>
</organism>
<evidence type="ECO:0000313" key="4">
    <source>
        <dbReference type="WBParaSite" id="HPLM_0000495901-mRNA-1"/>
    </source>
</evidence>
<evidence type="ECO:0000313" key="2">
    <source>
        <dbReference type="EMBL" id="VDO24429.1"/>
    </source>
</evidence>
<dbReference type="EMBL" id="UZAF01016270">
    <property type="protein sequence ID" value="VDO24429.1"/>
    <property type="molecule type" value="Genomic_DNA"/>
</dbReference>
<feature type="region of interest" description="Disordered" evidence="1">
    <location>
        <begin position="1"/>
        <end position="20"/>
    </location>
</feature>
<evidence type="ECO:0000313" key="3">
    <source>
        <dbReference type="Proteomes" id="UP000268014"/>
    </source>
</evidence>
<reference evidence="4" key="1">
    <citation type="submission" date="2017-02" db="UniProtKB">
        <authorList>
            <consortium name="WormBaseParasite"/>
        </authorList>
    </citation>
    <scope>IDENTIFICATION</scope>
</reference>
<keyword evidence="3" id="KW-1185">Reference proteome</keyword>